<reference evidence="3 4" key="1">
    <citation type="submission" date="2022-10" db="EMBL/GenBank/DDBJ databases">
        <title>Defluviimonas sp. nov., isolated from ocean surface sediments.</title>
        <authorList>
            <person name="He W."/>
            <person name="Wang L."/>
            <person name="Zhang D.-F."/>
        </authorList>
    </citation>
    <scope>NUCLEOTIDE SEQUENCE [LARGE SCALE GENOMIC DNA]</scope>
    <source>
        <strain evidence="3 4">WL0050</strain>
    </source>
</reference>
<gene>
    <name evidence="3" type="ORF">OEZ71_15935</name>
</gene>
<protein>
    <submittedName>
        <fullName evidence="3">Esterase-like activity of phytase family protein</fullName>
    </submittedName>
</protein>
<evidence type="ECO:0000259" key="2">
    <source>
        <dbReference type="Pfam" id="PF13449"/>
    </source>
</evidence>
<dbReference type="Proteomes" id="UP001652564">
    <property type="component" value="Unassembled WGS sequence"/>
</dbReference>
<feature type="domain" description="Phytase-like" evidence="2">
    <location>
        <begin position="56"/>
        <end position="296"/>
    </location>
</feature>
<dbReference type="EMBL" id="JAOWKZ010000004">
    <property type="protein sequence ID" value="MCV2873789.1"/>
    <property type="molecule type" value="Genomic_DNA"/>
</dbReference>
<dbReference type="InterPro" id="IPR027372">
    <property type="entry name" value="Phytase-like_dom"/>
</dbReference>
<comment type="caution">
    <text evidence="3">The sequence shown here is derived from an EMBL/GenBank/DDBJ whole genome shotgun (WGS) entry which is preliminary data.</text>
</comment>
<evidence type="ECO:0000256" key="1">
    <source>
        <dbReference type="SAM" id="SignalP"/>
    </source>
</evidence>
<dbReference type="SUPFAM" id="SSF82171">
    <property type="entry name" value="DPP6 N-terminal domain-like"/>
    <property type="match status" value="1"/>
</dbReference>
<dbReference type="InterPro" id="IPR014567">
    <property type="entry name" value="UCP031900"/>
</dbReference>
<evidence type="ECO:0000313" key="3">
    <source>
        <dbReference type="EMBL" id="MCV2873789.1"/>
    </source>
</evidence>
<dbReference type="Pfam" id="PF13449">
    <property type="entry name" value="Phytase-like"/>
    <property type="match status" value="1"/>
</dbReference>
<sequence length="311" mass="33445">MSDKARKAPGVVALPKSLATCLSAAILLFAVSPAVPGQAAELTLRGSYEWSEESPDFGGFSGLAMMRDGSAFMAVSDKGTLWHASVVRDAGGQISNIASDWHDRLLDNKGRPVEGFTSDAEALAMVREGAVFVGFEGYARISAFYLPGMMPKPMHEWDRFRGLWGNAGIEGLAIMPDGGLLAVLEQPARLGAGFPTLIGKGKNWRPGPSLPDSDGFSASDAAFGPDGRLYLLERRFGYLTGYETRIRRFPYASGAFGPGEVLLQTARGELDNMEGISIWADLTGETVISLISDDNFLPIQNTIIVEYDLVE</sequence>
<accession>A0ABT2ZRK3</accession>
<keyword evidence="1" id="KW-0732">Signal</keyword>
<name>A0ABT2ZRK3_9RHOB</name>
<evidence type="ECO:0000313" key="4">
    <source>
        <dbReference type="Proteomes" id="UP001652564"/>
    </source>
</evidence>
<organism evidence="3 4">
    <name type="scientific">Albidovulum litorale</name>
    <dbReference type="NCBI Taxonomy" id="2984134"/>
    <lineage>
        <taxon>Bacteria</taxon>
        <taxon>Pseudomonadati</taxon>
        <taxon>Pseudomonadota</taxon>
        <taxon>Alphaproteobacteria</taxon>
        <taxon>Rhodobacterales</taxon>
        <taxon>Paracoccaceae</taxon>
        <taxon>Albidovulum</taxon>
    </lineage>
</organism>
<proteinExistence type="predicted"/>
<feature type="signal peptide" evidence="1">
    <location>
        <begin position="1"/>
        <end position="39"/>
    </location>
</feature>
<keyword evidence="4" id="KW-1185">Reference proteome</keyword>
<feature type="chain" id="PRO_5045681618" evidence="1">
    <location>
        <begin position="40"/>
        <end position="311"/>
    </location>
</feature>
<dbReference type="PIRSF" id="PIRSF031900">
    <property type="entry name" value="UCP031900"/>
    <property type="match status" value="1"/>
</dbReference>